<evidence type="ECO:0000313" key="4">
    <source>
        <dbReference type="EMBL" id="OGE76100.1"/>
    </source>
</evidence>
<dbReference type="Gene3D" id="3.40.50.450">
    <property type="match status" value="1"/>
</dbReference>
<feature type="domain" description="Smf/DprA SLOG" evidence="2">
    <location>
        <begin position="80"/>
        <end position="288"/>
    </location>
</feature>
<dbReference type="PANTHER" id="PTHR43022">
    <property type="entry name" value="PROTEIN SMF"/>
    <property type="match status" value="1"/>
</dbReference>
<dbReference type="Gene3D" id="1.10.10.10">
    <property type="entry name" value="Winged helix-like DNA-binding domain superfamily/Winged helix DNA-binding domain"/>
    <property type="match status" value="1"/>
</dbReference>
<dbReference type="InterPro" id="IPR041614">
    <property type="entry name" value="DprA_WH"/>
</dbReference>
<dbReference type="AlphaFoldDB" id="A0A1F5NF67"/>
<dbReference type="Proteomes" id="UP000176547">
    <property type="component" value="Unassembled WGS sequence"/>
</dbReference>
<dbReference type="PANTHER" id="PTHR43022:SF1">
    <property type="entry name" value="PROTEIN SMF"/>
    <property type="match status" value="1"/>
</dbReference>
<gene>
    <name evidence="4" type="ORF">A3K06_01705</name>
</gene>
<comment type="similarity">
    <text evidence="1">Belongs to the DprA/Smf family.</text>
</comment>
<sequence>MNPHHLYINAFNLLPQIGPRRMARLLKFFGDPAEAWRAPGSALLGAGLEEHIVVQILEHRGQIDPENEYEKLLRQKIQPIILDEDSYPPLLREIPDPPAILYIRGELRPRDQNGIAIVGSRKFTPYGKQVAFDLARDLTRAGLTINSGLALGIDAIAHHSALEHAGRTIAVLASGVDGIYPANNRMLAEKIIAGQGAVISELPLGTPPLKHHFPTRNRIIAGLSLGTVVVEAAVESGALITASHALEQNRQVFAVPGSIYSPSSAGPNNLIKMGAKPVMAANDVLEELNLNELVAETLKEEVLGDNDEEQKILSSLSRQPRHFDEIAKLTGLPSPTIAAQLTIMEMKGKIRNLGANQYVKAR</sequence>
<dbReference type="SUPFAM" id="SSF46785">
    <property type="entry name" value="Winged helix' DNA-binding domain"/>
    <property type="match status" value="1"/>
</dbReference>
<dbReference type="EMBL" id="MFEG01000017">
    <property type="protein sequence ID" value="OGE76100.1"/>
    <property type="molecule type" value="Genomic_DNA"/>
</dbReference>
<dbReference type="SUPFAM" id="SSF102405">
    <property type="entry name" value="MCP/YpsA-like"/>
    <property type="match status" value="1"/>
</dbReference>
<dbReference type="Pfam" id="PF17782">
    <property type="entry name" value="WHD_DprA"/>
    <property type="match status" value="1"/>
</dbReference>
<dbReference type="NCBIfam" id="TIGR00732">
    <property type="entry name" value="dprA"/>
    <property type="match status" value="1"/>
</dbReference>
<evidence type="ECO:0000259" key="2">
    <source>
        <dbReference type="Pfam" id="PF02481"/>
    </source>
</evidence>
<dbReference type="InterPro" id="IPR036390">
    <property type="entry name" value="WH_DNA-bd_sf"/>
</dbReference>
<dbReference type="Pfam" id="PF02481">
    <property type="entry name" value="DNA_processg_A"/>
    <property type="match status" value="1"/>
</dbReference>
<evidence type="ECO:0000259" key="3">
    <source>
        <dbReference type="Pfam" id="PF17782"/>
    </source>
</evidence>
<protein>
    <submittedName>
        <fullName evidence="4">DNA protecting protein DprA</fullName>
    </submittedName>
</protein>
<feature type="domain" description="DprA winged helix" evidence="3">
    <location>
        <begin position="305"/>
        <end position="354"/>
    </location>
</feature>
<dbReference type="GO" id="GO:0009294">
    <property type="term" value="P:DNA-mediated transformation"/>
    <property type="evidence" value="ECO:0007669"/>
    <property type="project" value="InterPro"/>
</dbReference>
<dbReference type="InterPro" id="IPR057666">
    <property type="entry name" value="DrpA_SLOG"/>
</dbReference>
<evidence type="ECO:0000313" key="5">
    <source>
        <dbReference type="Proteomes" id="UP000176547"/>
    </source>
</evidence>
<name>A0A1F5NF67_9BACT</name>
<accession>A0A1F5NF67</accession>
<reference evidence="4 5" key="1">
    <citation type="journal article" date="2016" name="Nat. Commun.">
        <title>Thousands of microbial genomes shed light on interconnected biogeochemical processes in an aquifer system.</title>
        <authorList>
            <person name="Anantharaman K."/>
            <person name="Brown C.T."/>
            <person name="Hug L.A."/>
            <person name="Sharon I."/>
            <person name="Castelle C.J."/>
            <person name="Probst A.J."/>
            <person name="Thomas B.C."/>
            <person name="Singh A."/>
            <person name="Wilkins M.J."/>
            <person name="Karaoz U."/>
            <person name="Brodie E.L."/>
            <person name="Williams K.H."/>
            <person name="Hubbard S.S."/>
            <person name="Banfield J.F."/>
        </authorList>
    </citation>
    <scope>NUCLEOTIDE SEQUENCE [LARGE SCALE GENOMIC DNA]</scope>
</reference>
<comment type="caution">
    <text evidence="4">The sequence shown here is derived from an EMBL/GenBank/DDBJ whole genome shotgun (WGS) entry which is preliminary data.</text>
</comment>
<organism evidence="4 5">
    <name type="scientific">Candidatus Doudnabacteria bacterium RIFCSPHIGHO2_01_52_17</name>
    <dbReference type="NCBI Taxonomy" id="1817820"/>
    <lineage>
        <taxon>Bacteria</taxon>
        <taxon>Candidatus Doudnaibacteriota</taxon>
    </lineage>
</organism>
<dbReference type="InterPro" id="IPR003488">
    <property type="entry name" value="DprA"/>
</dbReference>
<dbReference type="InterPro" id="IPR036388">
    <property type="entry name" value="WH-like_DNA-bd_sf"/>
</dbReference>
<proteinExistence type="inferred from homology"/>
<evidence type="ECO:0000256" key="1">
    <source>
        <dbReference type="ARBA" id="ARBA00006525"/>
    </source>
</evidence>